<dbReference type="Pfam" id="PF01494">
    <property type="entry name" value="FAD_binding_3"/>
    <property type="match status" value="1"/>
</dbReference>
<proteinExistence type="predicted"/>
<dbReference type="PRINTS" id="PR00419">
    <property type="entry name" value="ADXRDTASE"/>
</dbReference>
<evidence type="ECO:0000313" key="2">
    <source>
        <dbReference type="EMBL" id="USQ85617.1"/>
    </source>
</evidence>
<dbReference type="SUPFAM" id="SSF51905">
    <property type="entry name" value="FAD/NAD(P)-binding domain"/>
    <property type="match status" value="1"/>
</dbReference>
<organism evidence="2 3">
    <name type="scientific">Streptomyces phaeoluteigriseus</name>
    <dbReference type="NCBI Taxonomy" id="114686"/>
    <lineage>
        <taxon>Bacteria</taxon>
        <taxon>Bacillati</taxon>
        <taxon>Actinomycetota</taxon>
        <taxon>Actinomycetes</taxon>
        <taxon>Kitasatosporales</taxon>
        <taxon>Streptomycetaceae</taxon>
        <taxon>Streptomyces</taxon>
        <taxon>Streptomyces aurantiacus group</taxon>
    </lineage>
</organism>
<dbReference type="Gene3D" id="3.50.50.60">
    <property type="entry name" value="FAD/NAD(P)-binding domain"/>
    <property type="match status" value="1"/>
</dbReference>
<dbReference type="InterPro" id="IPR002938">
    <property type="entry name" value="FAD-bd"/>
</dbReference>
<dbReference type="GO" id="GO:0004497">
    <property type="term" value="F:monooxygenase activity"/>
    <property type="evidence" value="ECO:0007669"/>
    <property type="project" value="UniProtKB-KW"/>
</dbReference>
<keyword evidence="2" id="KW-0503">Monooxygenase</keyword>
<dbReference type="InterPro" id="IPR036188">
    <property type="entry name" value="FAD/NAD-bd_sf"/>
</dbReference>
<sequence>MTDVLIVGAGPAGLLLASELRLAGVDTVVVERHAQRPGFCRGFNLNAPRPGPAGTARSR</sequence>
<gene>
    <name evidence="2" type="ORF">NFX46_18705</name>
</gene>
<reference evidence="2" key="1">
    <citation type="submission" date="2022-06" db="EMBL/GenBank/DDBJ databases">
        <title>Complete genome sequence of soil microorganisms Streptomyces sp. Qhu-M197 isolated from Alpine meadows habitats on the Tibetan Plateau.</title>
        <authorList>
            <person name="Zhang B."/>
            <person name="Xiang X."/>
            <person name="Fan J."/>
        </authorList>
    </citation>
    <scope>NUCLEOTIDE SEQUENCE</scope>
    <source>
        <strain evidence="2">Qhu-M197</strain>
    </source>
</reference>
<keyword evidence="3" id="KW-1185">Reference proteome</keyword>
<keyword evidence="2" id="KW-0560">Oxidoreductase</keyword>
<protein>
    <submittedName>
        <fullName evidence="2">FAD-dependent monooxygenase</fullName>
    </submittedName>
</protein>
<evidence type="ECO:0000313" key="3">
    <source>
        <dbReference type="Proteomes" id="UP001056374"/>
    </source>
</evidence>
<dbReference type="Proteomes" id="UP001056374">
    <property type="component" value="Chromosome"/>
</dbReference>
<accession>A0ABY4ZBC0</accession>
<dbReference type="EMBL" id="CP099468">
    <property type="protein sequence ID" value="USQ85617.1"/>
    <property type="molecule type" value="Genomic_DNA"/>
</dbReference>
<name>A0ABY4ZBC0_9ACTN</name>
<feature type="domain" description="FAD-binding" evidence="1">
    <location>
        <begin position="2"/>
        <end position="45"/>
    </location>
</feature>
<evidence type="ECO:0000259" key="1">
    <source>
        <dbReference type="Pfam" id="PF01494"/>
    </source>
</evidence>